<reference evidence="3 4" key="1">
    <citation type="submission" date="2013-12" db="EMBL/GenBank/DDBJ databases">
        <authorList>
            <consortium name="DOE Joint Genome Institute"/>
            <person name="Eisen J."/>
            <person name="Huntemann M."/>
            <person name="Han J."/>
            <person name="Chen A."/>
            <person name="Kyrpides N."/>
            <person name="Mavromatis K."/>
            <person name="Markowitz V."/>
            <person name="Palaniappan K."/>
            <person name="Ivanova N."/>
            <person name="Schaumberg A."/>
            <person name="Pati A."/>
            <person name="Liolios K."/>
            <person name="Nordberg H.P."/>
            <person name="Cantor M.N."/>
            <person name="Hua S.X."/>
            <person name="Woyke T."/>
        </authorList>
    </citation>
    <scope>NUCLEOTIDE SEQUENCE [LARGE SCALE GENOMIC DNA]</scope>
    <source>
        <strain evidence="4">DSM 19437</strain>
    </source>
</reference>
<evidence type="ECO:0000259" key="1">
    <source>
        <dbReference type="Pfam" id="PF09983"/>
    </source>
</evidence>
<name>W0F829_9BACT</name>
<dbReference type="AlphaFoldDB" id="W0F829"/>
<keyword evidence="4" id="KW-1185">Reference proteome</keyword>
<dbReference type="InterPro" id="IPR024534">
    <property type="entry name" value="JetD_C"/>
</dbReference>
<dbReference type="RefSeq" id="WP_008585577.1">
    <property type="nucleotide sequence ID" value="NZ_CP007035.1"/>
</dbReference>
<dbReference type="STRING" id="929713.NIASO_11225"/>
<evidence type="ECO:0008006" key="5">
    <source>
        <dbReference type="Google" id="ProtNLM"/>
    </source>
</evidence>
<organism evidence="3 4">
    <name type="scientific">Niabella soli DSM 19437</name>
    <dbReference type="NCBI Taxonomy" id="929713"/>
    <lineage>
        <taxon>Bacteria</taxon>
        <taxon>Pseudomonadati</taxon>
        <taxon>Bacteroidota</taxon>
        <taxon>Chitinophagia</taxon>
        <taxon>Chitinophagales</taxon>
        <taxon>Chitinophagaceae</taxon>
        <taxon>Niabella</taxon>
    </lineage>
</organism>
<protein>
    <recommendedName>
        <fullName evidence="5">Wadjet protein JetD C-terminal domain-containing protein</fullName>
    </recommendedName>
</protein>
<dbReference type="Proteomes" id="UP000003586">
    <property type="component" value="Chromosome"/>
</dbReference>
<dbReference type="HOGENOM" id="CLU_054007_1_0_10"/>
<dbReference type="OrthoDB" id="322908at2"/>
<feature type="domain" description="DUF3322" evidence="2">
    <location>
        <begin position="7"/>
        <end position="180"/>
    </location>
</feature>
<evidence type="ECO:0000313" key="4">
    <source>
        <dbReference type="Proteomes" id="UP000003586"/>
    </source>
</evidence>
<accession>W0F829</accession>
<evidence type="ECO:0000313" key="3">
    <source>
        <dbReference type="EMBL" id="AHF17619.1"/>
    </source>
</evidence>
<sequence>MIPAFAKQLNGHYRSYLKNLVAVAPFSPIVLRGEKMKPQTTVELHQAISAFQQFEKKPGVPGWEIEWESWFSRKLGAQQWPSRILINSEEDYLFLLKKETEVAAFKTQLQRLLHWQPAIQQLLLSHPEMVLQFSLVWEQLMATTDYLLNHEVRGLYLRSIAVPAHTKFIGENKSTIIRLLNCIAPDRFPAGDAIEATLQLKTKPALYLMRWLDPDLASQYTPNMEFFAIPIDVLSKNNWNVAEIWLVENETNLYLLPRRKEALAVFSRGYAMEGLKEIPLFRQTRLFYWGDLDEDGFIMLNRMRWHYPKLKSVFMGESTLINHAAEFDRQPANYKTAANSLDLLTPTEKAAFNILKHHNGRLEQERIRQDYIWKKLSRSELG</sequence>
<gene>
    <name evidence="3" type="ORF">NIASO_11225</name>
</gene>
<evidence type="ECO:0000259" key="2">
    <source>
        <dbReference type="Pfam" id="PF11795"/>
    </source>
</evidence>
<dbReference type="Pfam" id="PF09983">
    <property type="entry name" value="JetD_C"/>
    <property type="match status" value="1"/>
</dbReference>
<dbReference type="KEGG" id="nso:NIASO_11225"/>
<proteinExistence type="predicted"/>
<dbReference type="EMBL" id="CP007035">
    <property type="protein sequence ID" value="AHF17619.1"/>
    <property type="molecule type" value="Genomic_DNA"/>
</dbReference>
<dbReference type="InterPro" id="IPR024537">
    <property type="entry name" value="DUF3322"/>
</dbReference>
<dbReference type="Pfam" id="PF11795">
    <property type="entry name" value="DUF3322"/>
    <property type="match status" value="1"/>
</dbReference>
<feature type="domain" description="Wadjet protein JetD C-terminal" evidence="1">
    <location>
        <begin position="200"/>
        <end position="376"/>
    </location>
</feature>
<dbReference type="eggNOG" id="COG4924">
    <property type="taxonomic scope" value="Bacteria"/>
</dbReference>